<evidence type="ECO:0000256" key="1">
    <source>
        <dbReference type="ARBA" id="ARBA00022723"/>
    </source>
</evidence>
<dbReference type="SUPFAM" id="SSF57863">
    <property type="entry name" value="ArfGap/RecO-like zinc finger"/>
    <property type="match status" value="1"/>
</dbReference>
<dbReference type="PANTHER" id="PTHR46085">
    <property type="entry name" value="ARFGAP/RECO-RELATED"/>
    <property type="match status" value="1"/>
</dbReference>
<dbReference type="Proteomes" id="UP000822688">
    <property type="component" value="Chromosome 2"/>
</dbReference>
<protein>
    <recommendedName>
        <fullName evidence="6">Arf-GAP domain-containing protein</fullName>
    </recommendedName>
</protein>
<dbReference type="GO" id="GO:0005096">
    <property type="term" value="F:GTPase activator activity"/>
    <property type="evidence" value="ECO:0007669"/>
    <property type="project" value="InterPro"/>
</dbReference>
<dbReference type="FunFam" id="1.10.220.150:FF:000005">
    <property type="entry name" value="Arf-GAP domain and FG repeat-containing protein 1"/>
    <property type="match status" value="1"/>
</dbReference>
<feature type="compositionally biased region" description="Basic and acidic residues" evidence="5">
    <location>
        <begin position="137"/>
        <end position="176"/>
    </location>
</feature>
<dbReference type="Gene3D" id="1.10.220.150">
    <property type="entry name" value="Arf GTPase activating protein"/>
    <property type="match status" value="1"/>
</dbReference>
<feature type="compositionally biased region" description="Pro residues" evidence="5">
    <location>
        <begin position="350"/>
        <end position="359"/>
    </location>
</feature>
<evidence type="ECO:0000256" key="3">
    <source>
        <dbReference type="ARBA" id="ARBA00022833"/>
    </source>
</evidence>
<name>A0A8T0IP54_CERPU</name>
<evidence type="ECO:0000313" key="8">
    <source>
        <dbReference type="Proteomes" id="UP000822688"/>
    </source>
</evidence>
<proteinExistence type="predicted"/>
<dbReference type="EMBL" id="CM026422">
    <property type="protein sequence ID" value="KAG0585540.1"/>
    <property type="molecule type" value="Genomic_DNA"/>
</dbReference>
<feature type="region of interest" description="Disordered" evidence="5">
    <location>
        <begin position="511"/>
        <end position="534"/>
    </location>
</feature>
<keyword evidence="2 4" id="KW-0863">Zinc-finger</keyword>
<dbReference type="Pfam" id="PF01412">
    <property type="entry name" value="ArfGap"/>
    <property type="match status" value="1"/>
</dbReference>
<evidence type="ECO:0000313" key="7">
    <source>
        <dbReference type="EMBL" id="KAG0585540.1"/>
    </source>
</evidence>
<keyword evidence="3" id="KW-0862">Zinc</keyword>
<feature type="compositionally biased region" description="Basic and acidic residues" evidence="5">
    <location>
        <begin position="200"/>
        <end position="210"/>
    </location>
</feature>
<feature type="region of interest" description="Disordered" evidence="5">
    <location>
        <begin position="332"/>
        <end position="424"/>
    </location>
</feature>
<dbReference type="CDD" id="cd08838">
    <property type="entry name" value="ArfGap_AGFG"/>
    <property type="match status" value="1"/>
</dbReference>
<evidence type="ECO:0000256" key="4">
    <source>
        <dbReference type="PROSITE-ProRule" id="PRU00288"/>
    </source>
</evidence>
<dbReference type="AlphaFoldDB" id="A0A8T0IP54"/>
<comment type="caution">
    <text evidence="7">The sequence shown here is derived from an EMBL/GenBank/DDBJ whole genome shotgun (WGS) entry which is preliminary data.</text>
</comment>
<sequence length="664" mass="72617">MGSRREDERNEAIIRRLLKLPENKRCINCNSLGPQYVCTNFSTFVCTPCSGIHREFSHRIKSVSMAKFTSAEVAALQAGGNERARQTFFKSLDLARTPLPDSGNHDRLRDFIKRVYEKRLYTGDTPPPSAQQEEPVIELRRPESKVERPSDLRSLSFDDHVGGKDSNSRRKSDFDRSSVGNRGSPKTFGSPQAPPRPTRHSYDDRDEKIEQQQQSPKPNGREKRVLSRPFSFKDFDNAPPPAQSITDILGDIPGLRVEVFKGDSPNSSARSSVDGRKSTLSAQSFGAVGDDRVTAPTALDHKRDNSSSLIDMNGDAGSTGISRVVEDPFAETSHVSPATSDSWATFNASPTPPAPPGYPAPKTETSQWADSGWGQQTSNLDSWSSFGTPSPPKAVPNPDPFSTKAPSIPQSVSSPGQPPRQRRELPQNFFAPSLEDHLPNMDVHRNQQMQPVFRPPQLDAPLDAYYNMGAFPGNPQHSGQAQFQVQDQTPIQFHPQMPLQPLELSHQISLQPATPTQRSRNPFDDDFDDDSASLASSATTGISMQFPNLDALQAALPPTIPASSGLFAMEGIPTSLPHTLPTNAASPDWAYSFTQFNNSTSPAGSFNFSPDQTASSFQMSTFPVQPNVSGGYMSSHPFGQEAPYPGNQFHTQNVVRPAGGNPFG</sequence>
<dbReference type="PRINTS" id="PR00405">
    <property type="entry name" value="REVINTRACTNG"/>
</dbReference>
<dbReference type="InterPro" id="IPR037278">
    <property type="entry name" value="ARFGAP/RecO"/>
</dbReference>
<dbReference type="PROSITE" id="PS50115">
    <property type="entry name" value="ARFGAP"/>
    <property type="match status" value="1"/>
</dbReference>
<keyword evidence="1" id="KW-0479">Metal-binding</keyword>
<gene>
    <name evidence="7" type="ORF">KC19_2G019800</name>
</gene>
<dbReference type="GO" id="GO:0008270">
    <property type="term" value="F:zinc ion binding"/>
    <property type="evidence" value="ECO:0007669"/>
    <property type="project" value="UniProtKB-KW"/>
</dbReference>
<dbReference type="InterPro" id="IPR001164">
    <property type="entry name" value="ArfGAP_dom"/>
</dbReference>
<evidence type="ECO:0000256" key="5">
    <source>
        <dbReference type="SAM" id="MobiDB-lite"/>
    </source>
</evidence>
<feature type="region of interest" description="Disordered" evidence="5">
    <location>
        <begin position="120"/>
        <end position="225"/>
    </location>
</feature>
<dbReference type="InterPro" id="IPR044820">
    <property type="entry name" value="AGD14-like"/>
</dbReference>
<feature type="compositionally biased region" description="Polar residues" evidence="5">
    <location>
        <begin position="333"/>
        <end position="347"/>
    </location>
</feature>
<dbReference type="PANTHER" id="PTHR46085:SF3">
    <property type="entry name" value="ARF GTPASE ACTIVATING PROTEIN"/>
    <property type="match status" value="1"/>
</dbReference>
<keyword evidence="8" id="KW-1185">Reference proteome</keyword>
<evidence type="ECO:0000256" key="2">
    <source>
        <dbReference type="ARBA" id="ARBA00022771"/>
    </source>
</evidence>
<dbReference type="SMART" id="SM00105">
    <property type="entry name" value="ArfGap"/>
    <property type="match status" value="1"/>
</dbReference>
<dbReference type="InterPro" id="IPR038508">
    <property type="entry name" value="ArfGAP_dom_sf"/>
</dbReference>
<evidence type="ECO:0000259" key="6">
    <source>
        <dbReference type="PROSITE" id="PS50115"/>
    </source>
</evidence>
<feature type="compositionally biased region" description="Pro residues" evidence="5">
    <location>
        <begin position="389"/>
        <end position="399"/>
    </location>
</feature>
<organism evidence="7 8">
    <name type="scientific">Ceratodon purpureus</name>
    <name type="common">Fire moss</name>
    <name type="synonym">Dicranum purpureum</name>
    <dbReference type="NCBI Taxonomy" id="3225"/>
    <lineage>
        <taxon>Eukaryota</taxon>
        <taxon>Viridiplantae</taxon>
        <taxon>Streptophyta</taxon>
        <taxon>Embryophyta</taxon>
        <taxon>Bryophyta</taxon>
        <taxon>Bryophytina</taxon>
        <taxon>Bryopsida</taxon>
        <taxon>Dicranidae</taxon>
        <taxon>Pseudoditrichales</taxon>
        <taxon>Ditrichaceae</taxon>
        <taxon>Ceratodon</taxon>
    </lineage>
</organism>
<accession>A0A8T0IP54</accession>
<feature type="compositionally biased region" description="Polar residues" evidence="5">
    <location>
        <begin position="511"/>
        <end position="520"/>
    </location>
</feature>
<reference evidence="7" key="1">
    <citation type="submission" date="2020-06" db="EMBL/GenBank/DDBJ databases">
        <title>WGS assembly of Ceratodon purpureus strain R40.</title>
        <authorList>
            <person name="Carey S.B."/>
            <person name="Jenkins J."/>
            <person name="Shu S."/>
            <person name="Lovell J.T."/>
            <person name="Sreedasyam A."/>
            <person name="Maumus F."/>
            <person name="Tiley G.P."/>
            <person name="Fernandez-Pozo N."/>
            <person name="Barry K."/>
            <person name="Chen C."/>
            <person name="Wang M."/>
            <person name="Lipzen A."/>
            <person name="Daum C."/>
            <person name="Saski C.A."/>
            <person name="Payton A.C."/>
            <person name="Mcbreen J.C."/>
            <person name="Conrad R.E."/>
            <person name="Kollar L.M."/>
            <person name="Olsson S."/>
            <person name="Huttunen S."/>
            <person name="Landis J.B."/>
            <person name="Wickett N.J."/>
            <person name="Johnson M.G."/>
            <person name="Rensing S.A."/>
            <person name="Grimwood J."/>
            <person name="Schmutz J."/>
            <person name="Mcdaniel S.F."/>
        </authorList>
    </citation>
    <scope>NUCLEOTIDE SEQUENCE</scope>
    <source>
        <strain evidence="7">R40</strain>
    </source>
</reference>
<feature type="compositionally biased region" description="Polar residues" evidence="5">
    <location>
        <begin position="404"/>
        <end position="415"/>
    </location>
</feature>
<feature type="region of interest" description="Disordered" evidence="5">
    <location>
        <begin position="259"/>
        <end position="287"/>
    </location>
</feature>
<feature type="compositionally biased region" description="Polar residues" evidence="5">
    <location>
        <begin position="363"/>
        <end position="388"/>
    </location>
</feature>
<feature type="domain" description="Arf-GAP" evidence="6">
    <location>
        <begin position="11"/>
        <end position="132"/>
    </location>
</feature>